<dbReference type="GeneID" id="6081156"/>
<keyword evidence="7" id="KW-1185">Reference proteome</keyword>
<dbReference type="Pfam" id="PF00069">
    <property type="entry name" value="Pkinase"/>
    <property type="match status" value="1"/>
</dbReference>
<dbReference type="RefSeq" id="XP_001885400.1">
    <property type="nucleotide sequence ID" value="XM_001885365.1"/>
</dbReference>
<gene>
    <name evidence="6" type="ORF">LACBIDRAFT_306531</name>
</gene>
<dbReference type="KEGG" id="lbc:LACBIDRAFT_306531"/>
<keyword evidence="3" id="KW-0067">ATP-binding</keyword>
<dbReference type="AlphaFoldDB" id="B0DN89"/>
<evidence type="ECO:0000256" key="3">
    <source>
        <dbReference type="ARBA" id="ARBA00022840"/>
    </source>
</evidence>
<evidence type="ECO:0000256" key="1">
    <source>
        <dbReference type="ARBA" id="ARBA00022527"/>
    </source>
</evidence>
<dbReference type="GO" id="GO:0005524">
    <property type="term" value="F:ATP binding"/>
    <property type="evidence" value="ECO:0007669"/>
    <property type="project" value="UniProtKB-KW"/>
</dbReference>
<dbReference type="Proteomes" id="UP000001194">
    <property type="component" value="Unassembled WGS sequence"/>
</dbReference>
<dbReference type="InterPro" id="IPR008271">
    <property type="entry name" value="Ser/Thr_kinase_AS"/>
</dbReference>
<keyword evidence="1" id="KW-0808">Transferase</keyword>
<feature type="region of interest" description="Disordered" evidence="4">
    <location>
        <begin position="264"/>
        <end position="308"/>
    </location>
</feature>
<feature type="region of interest" description="Disordered" evidence="4">
    <location>
        <begin position="406"/>
        <end position="433"/>
    </location>
</feature>
<dbReference type="SMART" id="SM00220">
    <property type="entry name" value="S_TKc"/>
    <property type="match status" value="1"/>
</dbReference>
<name>B0DN89_LACBS</name>
<dbReference type="EMBL" id="DS547121">
    <property type="protein sequence ID" value="EDR03832.1"/>
    <property type="molecule type" value="Genomic_DNA"/>
</dbReference>
<dbReference type="STRING" id="486041.B0DN89"/>
<evidence type="ECO:0000313" key="7">
    <source>
        <dbReference type="Proteomes" id="UP000001194"/>
    </source>
</evidence>
<dbReference type="FunCoup" id="B0DN89">
    <property type="interactions" value="193"/>
</dbReference>
<proteinExistence type="predicted"/>
<dbReference type="Gene3D" id="1.10.510.10">
    <property type="entry name" value="Transferase(Phosphotransferase) domain 1"/>
    <property type="match status" value="2"/>
</dbReference>
<dbReference type="OrthoDB" id="413582at2759"/>
<dbReference type="PANTHER" id="PTHR24055">
    <property type="entry name" value="MITOGEN-ACTIVATED PROTEIN KINASE"/>
    <property type="match status" value="1"/>
</dbReference>
<dbReference type="InParanoid" id="B0DN89"/>
<protein>
    <submittedName>
        <fullName evidence="6">Predicted protein</fullName>
    </submittedName>
</protein>
<dbReference type="InterPro" id="IPR011009">
    <property type="entry name" value="Kinase-like_dom_sf"/>
</dbReference>
<feature type="domain" description="Protein kinase" evidence="5">
    <location>
        <begin position="18"/>
        <end position="483"/>
    </location>
</feature>
<feature type="compositionally biased region" description="Low complexity" evidence="4">
    <location>
        <begin position="297"/>
        <end position="306"/>
    </location>
</feature>
<evidence type="ECO:0000256" key="2">
    <source>
        <dbReference type="ARBA" id="ARBA00022741"/>
    </source>
</evidence>
<dbReference type="SUPFAM" id="SSF56112">
    <property type="entry name" value="Protein kinase-like (PK-like)"/>
    <property type="match status" value="1"/>
</dbReference>
<feature type="compositionally biased region" description="Low complexity" evidence="4">
    <location>
        <begin position="410"/>
        <end position="433"/>
    </location>
</feature>
<keyword evidence="1" id="KW-0723">Serine/threonine-protein kinase</keyword>
<sequence>MDTQTQLAQGLRFYQMPEVHYDVIEEGPASTVARTWIPASGDPPEHARWIVVKSATTQRKFAREPHDIVKELQVLSLVTHENIIDVLGSYHDRVDLGALNIYMPYIPISLSELLASPWFSPHPPPQNNHTSSRGGAVGEPARFTLLAKSIAYQVLNALAYLHHPSRRIAHRDIKPDNILLTKEGCVKLIDFGVAYQPPSSASPPTLFPEKEGHLYFEVSTRGYRPPELLFSSRSYDPQALDLWSFGATFAEFFTPLRLISDDLSSGSSSNCSSHSCDDEDTRRGQRTSSADSRRTSETTTPTTSSRDVPKQIKPFLIPKYLRVGYPGAQWTRETLFNGDRGEIGLAWSIFKVFGTPTAESWPEFEDLPGSKSVVFNDVPAVSLATLLPNLPPRPVLSSTSPQYLAPPAPLASSPTRTLSPATSSSSSTFPQTCLTGASSQSVASSSSPPSPSASQPLDLLSRFLVYPSSKRLKAADALLHPWFVSGLDEVGLVLPVGYRPSEREVECSQDVSPNDYIGNGPPLPQIKFSYEWGGKSLGDCLSEVLTSAPGS</sequence>
<evidence type="ECO:0000259" key="5">
    <source>
        <dbReference type="PROSITE" id="PS50011"/>
    </source>
</evidence>
<dbReference type="InterPro" id="IPR050117">
    <property type="entry name" value="MAPK"/>
</dbReference>
<dbReference type="InterPro" id="IPR000719">
    <property type="entry name" value="Prot_kinase_dom"/>
</dbReference>
<evidence type="ECO:0000256" key="4">
    <source>
        <dbReference type="SAM" id="MobiDB-lite"/>
    </source>
</evidence>
<accession>B0DN89</accession>
<dbReference type="GO" id="GO:0004674">
    <property type="term" value="F:protein serine/threonine kinase activity"/>
    <property type="evidence" value="ECO:0007669"/>
    <property type="project" value="UniProtKB-KW"/>
</dbReference>
<reference evidence="6 7" key="1">
    <citation type="journal article" date="2008" name="Nature">
        <title>The genome of Laccaria bicolor provides insights into mycorrhizal symbiosis.</title>
        <authorList>
            <person name="Martin F."/>
            <person name="Aerts A."/>
            <person name="Ahren D."/>
            <person name="Brun A."/>
            <person name="Danchin E.G.J."/>
            <person name="Duchaussoy F."/>
            <person name="Gibon J."/>
            <person name="Kohler A."/>
            <person name="Lindquist E."/>
            <person name="Pereda V."/>
            <person name="Salamov A."/>
            <person name="Shapiro H.J."/>
            <person name="Wuyts J."/>
            <person name="Blaudez D."/>
            <person name="Buee M."/>
            <person name="Brokstein P."/>
            <person name="Canbaeck B."/>
            <person name="Cohen D."/>
            <person name="Courty P.E."/>
            <person name="Coutinho P.M."/>
            <person name="Delaruelle C."/>
            <person name="Detter J.C."/>
            <person name="Deveau A."/>
            <person name="DiFazio S."/>
            <person name="Duplessis S."/>
            <person name="Fraissinet-Tachet L."/>
            <person name="Lucic E."/>
            <person name="Frey-Klett P."/>
            <person name="Fourrey C."/>
            <person name="Feussner I."/>
            <person name="Gay G."/>
            <person name="Grimwood J."/>
            <person name="Hoegger P.J."/>
            <person name="Jain P."/>
            <person name="Kilaru S."/>
            <person name="Labbe J."/>
            <person name="Lin Y.C."/>
            <person name="Legue V."/>
            <person name="Le Tacon F."/>
            <person name="Marmeisse R."/>
            <person name="Melayah D."/>
            <person name="Montanini B."/>
            <person name="Muratet M."/>
            <person name="Nehls U."/>
            <person name="Niculita-Hirzel H."/>
            <person name="Oudot-Le Secq M.P."/>
            <person name="Peter M."/>
            <person name="Quesneville H."/>
            <person name="Rajashekar B."/>
            <person name="Reich M."/>
            <person name="Rouhier N."/>
            <person name="Schmutz J."/>
            <person name="Yin T."/>
            <person name="Chalot M."/>
            <person name="Henrissat B."/>
            <person name="Kuees U."/>
            <person name="Lucas S."/>
            <person name="Van de Peer Y."/>
            <person name="Podila G.K."/>
            <person name="Polle A."/>
            <person name="Pukkila P.J."/>
            <person name="Richardson P.M."/>
            <person name="Rouze P."/>
            <person name="Sanders I.R."/>
            <person name="Stajich J.E."/>
            <person name="Tunlid A."/>
            <person name="Tuskan G."/>
            <person name="Grigoriev I.V."/>
        </authorList>
    </citation>
    <scope>NUCLEOTIDE SEQUENCE [LARGE SCALE GENOMIC DNA]</scope>
    <source>
        <strain evidence="7">S238N-H82 / ATCC MYA-4686</strain>
    </source>
</reference>
<keyword evidence="1" id="KW-0418">Kinase</keyword>
<evidence type="ECO:0000313" key="6">
    <source>
        <dbReference type="EMBL" id="EDR03832.1"/>
    </source>
</evidence>
<keyword evidence="2" id="KW-0547">Nucleotide-binding</keyword>
<organism evidence="7">
    <name type="scientific">Laccaria bicolor (strain S238N-H82 / ATCC MYA-4686)</name>
    <name type="common">Bicoloured deceiver</name>
    <name type="synonym">Laccaria laccata var. bicolor</name>
    <dbReference type="NCBI Taxonomy" id="486041"/>
    <lineage>
        <taxon>Eukaryota</taxon>
        <taxon>Fungi</taxon>
        <taxon>Dikarya</taxon>
        <taxon>Basidiomycota</taxon>
        <taxon>Agaricomycotina</taxon>
        <taxon>Agaricomycetes</taxon>
        <taxon>Agaricomycetidae</taxon>
        <taxon>Agaricales</taxon>
        <taxon>Agaricineae</taxon>
        <taxon>Hydnangiaceae</taxon>
        <taxon>Laccaria</taxon>
    </lineage>
</organism>
<dbReference type="PROSITE" id="PS50011">
    <property type="entry name" value="PROTEIN_KINASE_DOM"/>
    <property type="match status" value="1"/>
</dbReference>
<dbReference type="PROSITE" id="PS00108">
    <property type="entry name" value="PROTEIN_KINASE_ST"/>
    <property type="match status" value="1"/>
</dbReference>
<dbReference type="HOGENOM" id="CLU_000288_50_0_1"/>
<feature type="compositionally biased region" description="Low complexity" evidence="4">
    <location>
        <begin position="264"/>
        <end position="274"/>
    </location>
</feature>